<proteinExistence type="predicted"/>
<keyword evidence="2" id="KW-0812">Transmembrane</keyword>
<feature type="compositionally biased region" description="Polar residues" evidence="1">
    <location>
        <begin position="125"/>
        <end position="145"/>
    </location>
</feature>
<keyword evidence="2" id="KW-0472">Membrane</keyword>
<evidence type="ECO:0000313" key="4">
    <source>
        <dbReference type="EMBL" id="CAB9522532.1"/>
    </source>
</evidence>
<protein>
    <submittedName>
        <fullName evidence="4">Uncharacterized protein</fullName>
    </submittedName>
</protein>
<feature type="signal peptide" evidence="3">
    <location>
        <begin position="1"/>
        <end position="19"/>
    </location>
</feature>
<evidence type="ECO:0000256" key="2">
    <source>
        <dbReference type="SAM" id="Phobius"/>
    </source>
</evidence>
<feature type="transmembrane region" description="Helical" evidence="2">
    <location>
        <begin position="471"/>
        <end position="490"/>
    </location>
</feature>
<feature type="compositionally biased region" description="Basic and acidic residues" evidence="1">
    <location>
        <begin position="94"/>
        <end position="105"/>
    </location>
</feature>
<feature type="compositionally biased region" description="Low complexity" evidence="1">
    <location>
        <begin position="443"/>
        <end position="455"/>
    </location>
</feature>
<evidence type="ECO:0000313" key="5">
    <source>
        <dbReference type="Proteomes" id="UP001153069"/>
    </source>
</evidence>
<gene>
    <name evidence="4" type="ORF">SEMRO_1313_G261890.1</name>
</gene>
<sequence length="511" mass="54708">MRYLLIALYLSSIVALVSSLKQRPRSSRQWRRRERGAQKQRRIQEETEVPIIRKGGKGSTGYDDDWTDNQGVAGTDDGWLDDNVVINNAQATTEPKKAMEKKSQYDDDDASPEDDDEEDDDNVIENAQGTGTPTIISNAAETPSPTVVMPEETDEPTIQQVEETDSPTESPTLESTEQGTTDTPTIPPSIAAVTDLPTANPTTESPTESPTAEVTTESPTVEETTESPTPEETTEVPTATPTQTETATPTSPPQTDGSETGGTDTEAPSTQSIIPAPTLDTVTDFPTGQQEQGNASSPTTLSGDGTVGGDGGAIFDGEDFYGRLLVPFAVSIEGDPVTNDLGITSCLLTDMQRNMSNLINLDISNFTIVHFDDEDGDGYNRYDLYFNGSGWLIGAPVYSQEYFQSVQLNILGDGVAFYQDCLDSRFQGSDKSFTASALLHDLAPPSDDADPNAAESEAKSPEDETKLRTNLVIGLTVAAVVVALLGIVFASRVIRGNEDGAPLLDAADTDK</sequence>
<feature type="region of interest" description="Disordered" evidence="1">
    <location>
        <begin position="24"/>
        <end position="310"/>
    </location>
</feature>
<dbReference type="EMBL" id="CAICTM010001311">
    <property type="protein sequence ID" value="CAB9522532.1"/>
    <property type="molecule type" value="Genomic_DNA"/>
</dbReference>
<keyword evidence="5" id="KW-1185">Reference proteome</keyword>
<feature type="compositionally biased region" description="Basic residues" evidence="1">
    <location>
        <begin position="24"/>
        <end position="41"/>
    </location>
</feature>
<feature type="region of interest" description="Disordered" evidence="1">
    <location>
        <begin position="443"/>
        <end position="463"/>
    </location>
</feature>
<dbReference type="AlphaFoldDB" id="A0A9N8EIZ7"/>
<dbReference type="Proteomes" id="UP001153069">
    <property type="component" value="Unassembled WGS sequence"/>
</dbReference>
<feature type="compositionally biased region" description="Polar residues" evidence="1">
    <location>
        <begin position="156"/>
        <end position="184"/>
    </location>
</feature>
<organism evidence="4 5">
    <name type="scientific">Seminavis robusta</name>
    <dbReference type="NCBI Taxonomy" id="568900"/>
    <lineage>
        <taxon>Eukaryota</taxon>
        <taxon>Sar</taxon>
        <taxon>Stramenopiles</taxon>
        <taxon>Ochrophyta</taxon>
        <taxon>Bacillariophyta</taxon>
        <taxon>Bacillariophyceae</taxon>
        <taxon>Bacillariophycidae</taxon>
        <taxon>Naviculales</taxon>
        <taxon>Naviculaceae</taxon>
        <taxon>Seminavis</taxon>
    </lineage>
</organism>
<feature type="compositionally biased region" description="Low complexity" evidence="1">
    <location>
        <begin position="201"/>
        <end position="266"/>
    </location>
</feature>
<evidence type="ECO:0000256" key="1">
    <source>
        <dbReference type="SAM" id="MobiDB-lite"/>
    </source>
</evidence>
<evidence type="ECO:0000256" key="3">
    <source>
        <dbReference type="SAM" id="SignalP"/>
    </source>
</evidence>
<keyword evidence="2" id="KW-1133">Transmembrane helix</keyword>
<feature type="compositionally biased region" description="Acidic residues" evidence="1">
    <location>
        <begin position="106"/>
        <end position="123"/>
    </location>
</feature>
<accession>A0A9N8EIZ7</accession>
<keyword evidence="3" id="KW-0732">Signal</keyword>
<feature type="chain" id="PRO_5040224290" evidence="3">
    <location>
        <begin position="20"/>
        <end position="511"/>
    </location>
</feature>
<name>A0A9N8EIZ7_9STRA</name>
<reference evidence="4" key="1">
    <citation type="submission" date="2020-06" db="EMBL/GenBank/DDBJ databases">
        <authorList>
            <consortium name="Plant Systems Biology data submission"/>
        </authorList>
    </citation>
    <scope>NUCLEOTIDE SEQUENCE</scope>
    <source>
        <strain evidence="4">D6</strain>
    </source>
</reference>
<comment type="caution">
    <text evidence="4">The sequence shown here is derived from an EMBL/GenBank/DDBJ whole genome shotgun (WGS) entry which is preliminary data.</text>
</comment>
<feature type="compositionally biased region" description="Polar residues" evidence="1">
    <location>
        <begin position="280"/>
        <end position="302"/>
    </location>
</feature>